<dbReference type="AlphaFoldDB" id="A0A5B3GEV8"/>
<keyword evidence="1" id="KW-0175">Coiled coil</keyword>
<protein>
    <submittedName>
        <fullName evidence="2">DUF3987 domain-containing protein</fullName>
    </submittedName>
</protein>
<feature type="coiled-coil region" evidence="1">
    <location>
        <begin position="111"/>
        <end position="160"/>
    </location>
</feature>
<comment type="caution">
    <text evidence="2">The sequence shown here is derived from an EMBL/GenBank/DDBJ whole genome shotgun (WGS) entry which is preliminary data.</text>
</comment>
<dbReference type="Pfam" id="PF13148">
    <property type="entry name" value="DUF3987"/>
    <property type="match status" value="1"/>
</dbReference>
<reference evidence="2 3" key="1">
    <citation type="journal article" date="2019" name="Nat. Med.">
        <title>A library of human gut bacterial isolates paired with longitudinal multiomics data enables mechanistic microbiome research.</title>
        <authorList>
            <person name="Poyet M."/>
            <person name="Groussin M."/>
            <person name="Gibbons S.M."/>
            <person name="Avila-Pacheco J."/>
            <person name="Jiang X."/>
            <person name="Kearney S.M."/>
            <person name="Perrotta A.R."/>
            <person name="Berdy B."/>
            <person name="Zhao S."/>
            <person name="Lieberman T.D."/>
            <person name="Swanson P.K."/>
            <person name="Smith M."/>
            <person name="Roesemann S."/>
            <person name="Alexander J.E."/>
            <person name="Rich S.A."/>
            <person name="Livny J."/>
            <person name="Vlamakis H."/>
            <person name="Clish C."/>
            <person name="Bullock K."/>
            <person name="Deik A."/>
            <person name="Scott J."/>
            <person name="Pierce K.A."/>
            <person name="Xavier R.J."/>
            <person name="Alm E.J."/>
        </authorList>
    </citation>
    <scope>NUCLEOTIDE SEQUENCE [LARGE SCALE GENOMIC DNA]</scope>
    <source>
        <strain evidence="2 3">BIOML-A1</strain>
    </source>
</reference>
<proteinExistence type="predicted"/>
<dbReference type="EMBL" id="VVXJ01000061">
    <property type="protein sequence ID" value="KAA2371806.1"/>
    <property type="molecule type" value="Genomic_DNA"/>
</dbReference>
<dbReference type="InterPro" id="IPR025048">
    <property type="entry name" value="DUF3987"/>
</dbReference>
<name>A0A5B3GEV8_9BACT</name>
<gene>
    <name evidence="2" type="ORF">F2Y07_14225</name>
</gene>
<organism evidence="2 3">
    <name type="scientific">Alistipes shahii</name>
    <dbReference type="NCBI Taxonomy" id="328814"/>
    <lineage>
        <taxon>Bacteria</taxon>
        <taxon>Pseudomonadati</taxon>
        <taxon>Bacteroidota</taxon>
        <taxon>Bacteroidia</taxon>
        <taxon>Bacteroidales</taxon>
        <taxon>Rikenellaceae</taxon>
        <taxon>Alistipes</taxon>
    </lineage>
</organism>
<sequence length="488" mass="55229">MQQLIPPSEPQRPDISFPTELLPEVLKRTVQNIVDAFRVPENIVGVQVLGLLSGCLGKVYSLQFNGNRVRSNLFFLIVEGSGVGKSRPMDYLRKVITEIETAREYSLATQKSLWKREKKRLDEQYRKLEDSMPRPSPDLQEEAMQERADLLLKIHSLERRLACHGDITIEDITPEALVQKLSDSPDQSLLSASSEAREQVKKVMVGYGGNNLSGEKPYLAGFSGDEIKTDRIGRSGDRVNSPCLALVWATQYDSMEQVLGDEGMLQSGFMARCLVSSSFRDLERGQIVTYEPNKNPDPDLNGWNALIKNILARRPVMVDESDTISFVEAKVDNPELVLNAICDLKALCVTYHAEVEHEARIMEIAYRLLLVLAVADQPDKPVVTIDHARCVRELVRHFLSCRNRLTGDSFHDRLRTLLGYIYKEAQKKNWPLNGKAPIRSGQITRSGKVKLDDIKEMARLFPGDLRIEETDRCDSFLVYLLQKELRGC</sequence>
<evidence type="ECO:0000313" key="2">
    <source>
        <dbReference type="EMBL" id="KAA2371806.1"/>
    </source>
</evidence>
<dbReference type="Proteomes" id="UP000322658">
    <property type="component" value="Unassembled WGS sequence"/>
</dbReference>
<evidence type="ECO:0000313" key="3">
    <source>
        <dbReference type="Proteomes" id="UP000322658"/>
    </source>
</evidence>
<evidence type="ECO:0000256" key="1">
    <source>
        <dbReference type="SAM" id="Coils"/>
    </source>
</evidence>
<accession>A0A5B3GEV8</accession>